<evidence type="ECO:0000256" key="9">
    <source>
        <dbReference type="ARBA" id="ARBA00038929"/>
    </source>
</evidence>
<evidence type="ECO:0000256" key="7">
    <source>
        <dbReference type="ARBA" id="ARBA00023316"/>
    </source>
</evidence>
<organism evidence="12 13">
    <name type="scientific">Phialocephala subalpina</name>
    <dbReference type="NCBI Taxonomy" id="576137"/>
    <lineage>
        <taxon>Eukaryota</taxon>
        <taxon>Fungi</taxon>
        <taxon>Dikarya</taxon>
        <taxon>Ascomycota</taxon>
        <taxon>Pezizomycotina</taxon>
        <taxon>Leotiomycetes</taxon>
        <taxon>Helotiales</taxon>
        <taxon>Mollisiaceae</taxon>
        <taxon>Phialocephala</taxon>
        <taxon>Phialocephala fortinii species complex</taxon>
    </lineage>
</organism>
<keyword evidence="6 10" id="KW-0326">Glycosidase</keyword>
<dbReference type="InterPro" id="IPR001547">
    <property type="entry name" value="Glyco_hydro_5"/>
</dbReference>
<evidence type="ECO:0000256" key="5">
    <source>
        <dbReference type="ARBA" id="ARBA00022801"/>
    </source>
</evidence>
<dbReference type="GO" id="GO:0071555">
    <property type="term" value="P:cell wall organization"/>
    <property type="evidence" value="ECO:0007669"/>
    <property type="project" value="UniProtKB-KW"/>
</dbReference>
<evidence type="ECO:0000313" key="13">
    <source>
        <dbReference type="Proteomes" id="UP000184330"/>
    </source>
</evidence>
<dbReference type="GO" id="GO:0004338">
    <property type="term" value="F:glucan exo-1,3-beta-glucosidase activity"/>
    <property type="evidence" value="ECO:0007669"/>
    <property type="project" value="UniProtKB-EC"/>
</dbReference>
<dbReference type="Pfam" id="PF00150">
    <property type="entry name" value="Cellulase"/>
    <property type="match status" value="1"/>
</dbReference>
<dbReference type="EC" id="3.2.1.58" evidence="9"/>
<feature type="domain" description="Glycoside hydrolase family 5" evidence="11">
    <location>
        <begin position="109"/>
        <end position="341"/>
    </location>
</feature>
<keyword evidence="4" id="KW-0732">Signal</keyword>
<evidence type="ECO:0000259" key="11">
    <source>
        <dbReference type="Pfam" id="PF00150"/>
    </source>
</evidence>
<dbReference type="Gene3D" id="3.20.20.80">
    <property type="entry name" value="Glycosidases"/>
    <property type="match status" value="1"/>
</dbReference>
<sequence length="455" mass="50545">MPILVLIFVHDNHNGIHQSTYYRGSLFVTGRSKTIVGGFHFWKEQELTISRNKRQLSFDYNGSKVRGVNLGGWFVLEPWITPSIFSQWANGGGVVDEYTYTQALGPTEAFNRLNQHWATWITQADFQEIASFGLNHVRIPIGYWAVNPQPGDPYVQGQLTYLDQAIGWARSAGLKVMLDLHGAPGSQNGFDNSGRYGSINWQSGDNVAQTVIAIKALSDRYASQTDVVTAIELLNEPANWGNDMSQVKQFYYDGWGNVRTDNAYTAVVIHDAFLDIQSYWNGFMNIASGVNDVILDTHIYQIFSDAEVAMKPCQHVQTACAAGPKVAGTDKWLVVGEWTGAQTDCAKWLNGLGKGARYDGTLAGSTGYYGDCQTKYEGTVDGLLAVDKTNLAYYVEAQLDAYEQHSGWIFWAWKTESAPEWHFQNLTRAGLIPQPLTSRKFAPQCQTSACLIPGN</sequence>
<keyword evidence="3" id="KW-0964">Secreted</keyword>
<comment type="similarity">
    <text evidence="2 10">Belongs to the glycosyl hydrolase 5 (cellulase A) family.</text>
</comment>
<evidence type="ECO:0000256" key="4">
    <source>
        <dbReference type="ARBA" id="ARBA00022729"/>
    </source>
</evidence>
<keyword evidence="13" id="KW-1185">Reference proteome</keyword>
<evidence type="ECO:0000313" key="12">
    <source>
        <dbReference type="EMBL" id="CZR55395.1"/>
    </source>
</evidence>
<keyword evidence="5 10" id="KW-0378">Hydrolase</keyword>
<dbReference type="InterPro" id="IPR050386">
    <property type="entry name" value="Glycosyl_hydrolase_5"/>
</dbReference>
<dbReference type="FunFam" id="3.20.20.80:FF:000033">
    <property type="entry name" value="Glucan 1,3-beta-glucosidase A"/>
    <property type="match status" value="1"/>
</dbReference>
<evidence type="ECO:0000256" key="10">
    <source>
        <dbReference type="RuleBase" id="RU361153"/>
    </source>
</evidence>
<comment type="catalytic activity">
    <reaction evidence="8">
        <text>Successive hydrolysis of beta-D-glucose units from the non-reducing ends of (1-&gt;3)-beta-D-glucans, releasing alpha-glucose.</text>
        <dbReference type="EC" id="3.2.1.58"/>
    </reaction>
</comment>
<dbReference type="PANTHER" id="PTHR31297:SF1">
    <property type="entry name" value="GLUCAN 1,3-BETA-GLUCOSIDASE I_II-RELATED"/>
    <property type="match status" value="1"/>
</dbReference>
<dbReference type="EMBL" id="FJOG01000006">
    <property type="protein sequence ID" value="CZR55395.1"/>
    <property type="molecule type" value="Genomic_DNA"/>
</dbReference>
<protein>
    <recommendedName>
        <fullName evidence="9">glucan 1,3-beta-glucosidase</fullName>
        <ecNumber evidence="9">3.2.1.58</ecNumber>
    </recommendedName>
</protein>
<dbReference type="PANTHER" id="PTHR31297">
    <property type="entry name" value="GLUCAN ENDO-1,6-BETA-GLUCOSIDASE B"/>
    <property type="match status" value="1"/>
</dbReference>
<dbReference type="InterPro" id="IPR017853">
    <property type="entry name" value="GH"/>
</dbReference>
<gene>
    <name evidence="12" type="ORF">PAC_05282</name>
</gene>
<accession>A0A1L7WRL8</accession>
<evidence type="ECO:0000256" key="3">
    <source>
        <dbReference type="ARBA" id="ARBA00022525"/>
    </source>
</evidence>
<dbReference type="STRING" id="576137.A0A1L7WRL8"/>
<dbReference type="AlphaFoldDB" id="A0A1L7WRL8"/>
<dbReference type="GO" id="GO:0009986">
    <property type="term" value="C:cell surface"/>
    <property type="evidence" value="ECO:0007669"/>
    <property type="project" value="TreeGrafter"/>
</dbReference>
<dbReference type="Proteomes" id="UP000184330">
    <property type="component" value="Unassembled WGS sequence"/>
</dbReference>
<proteinExistence type="inferred from homology"/>
<evidence type="ECO:0000256" key="6">
    <source>
        <dbReference type="ARBA" id="ARBA00023295"/>
    </source>
</evidence>
<comment type="subcellular location">
    <subcellularLocation>
        <location evidence="1">Secreted</location>
    </subcellularLocation>
</comment>
<name>A0A1L7WRL8_9HELO</name>
<dbReference type="SUPFAM" id="SSF51445">
    <property type="entry name" value="(Trans)glycosidases"/>
    <property type="match status" value="1"/>
</dbReference>
<dbReference type="OrthoDB" id="62120at2759"/>
<evidence type="ECO:0000256" key="1">
    <source>
        <dbReference type="ARBA" id="ARBA00004613"/>
    </source>
</evidence>
<dbReference type="GO" id="GO:0005576">
    <property type="term" value="C:extracellular region"/>
    <property type="evidence" value="ECO:0007669"/>
    <property type="project" value="UniProtKB-SubCell"/>
</dbReference>
<reference evidence="12 13" key="1">
    <citation type="submission" date="2016-03" db="EMBL/GenBank/DDBJ databases">
        <authorList>
            <person name="Ploux O."/>
        </authorList>
    </citation>
    <scope>NUCLEOTIDE SEQUENCE [LARGE SCALE GENOMIC DNA]</scope>
    <source>
        <strain evidence="12 13">UAMH 11012</strain>
    </source>
</reference>
<evidence type="ECO:0000256" key="2">
    <source>
        <dbReference type="ARBA" id="ARBA00005641"/>
    </source>
</evidence>
<dbReference type="GO" id="GO:0009251">
    <property type="term" value="P:glucan catabolic process"/>
    <property type="evidence" value="ECO:0007669"/>
    <property type="project" value="TreeGrafter"/>
</dbReference>
<evidence type="ECO:0000256" key="8">
    <source>
        <dbReference type="ARBA" id="ARBA00036824"/>
    </source>
</evidence>
<keyword evidence="7" id="KW-0961">Cell wall biogenesis/degradation</keyword>